<dbReference type="InterPro" id="IPR022648">
    <property type="entry name" value="Pr_cel_nuc_antig_N"/>
</dbReference>
<evidence type="ECO:0000256" key="1">
    <source>
        <dbReference type="ARBA" id="ARBA00010462"/>
    </source>
</evidence>
<name>A0A381U3D5_9ZZZZ</name>
<dbReference type="GO" id="GO:0003677">
    <property type="term" value="F:DNA binding"/>
    <property type="evidence" value="ECO:0007669"/>
    <property type="project" value="UniProtKB-KW"/>
</dbReference>
<gene>
    <name evidence="5" type="ORF">METZ01_LOCUS75115</name>
</gene>
<dbReference type="AlphaFoldDB" id="A0A381U3D5"/>
<dbReference type="PANTHER" id="PTHR11352">
    <property type="entry name" value="PROLIFERATING CELL NUCLEAR ANTIGEN"/>
    <property type="match status" value="1"/>
</dbReference>
<dbReference type="SUPFAM" id="SSF55979">
    <property type="entry name" value="DNA clamp"/>
    <property type="match status" value="2"/>
</dbReference>
<dbReference type="InterPro" id="IPR000730">
    <property type="entry name" value="Pr_cel_nuc_antig"/>
</dbReference>
<dbReference type="NCBIfam" id="TIGR00590">
    <property type="entry name" value="pcna"/>
    <property type="match status" value="1"/>
</dbReference>
<proteinExistence type="inferred from homology"/>
<dbReference type="Pfam" id="PF02747">
    <property type="entry name" value="PCNA_C"/>
    <property type="match status" value="1"/>
</dbReference>
<reference evidence="5" key="1">
    <citation type="submission" date="2018-05" db="EMBL/GenBank/DDBJ databases">
        <authorList>
            <person name="Lanie J.A."/>
            <person name="Ng W.-L."/>
            <person name="Kazmierczak K.M."/>
            <person name="Andrzejewski T.M."/>
            <person name="Davidsen T.M."/>
            <person name="Wayne K.J."/>
            <person name="Tettelin H."/>
            <person name="Glass J.I."/>
            <person name="Rusch D."/>
            <person name="Podicherti R."/>
            <person name="Tsui H.-C.T."/>
            <person name="Winkler M.E."/>
        </authorList>
    </citation>
    <scope>NUCLEOTIDE SEQUENCE</scope>
</reference>
<protein>
    <recommendedName>
        <fullName evidence="6">Proliferating cell nuclear antigen PCNA N-terminal domain-containing protein</fullName>
    </recommendedName>
</protein>
<dbReference type="GO" id="GO:0043626">
    <property type="term" value="C:PCNA complex"/>
    <property type="evidence" value="ECO:0007669"/>
    <property type="project" value="TreeGrafter"/>
</dbReference>
<evidence type="ECO:0000313" key="5">
    <source>
        <dbReference type="EMBL" id="SVA22261.1"/>
    </source>
</evidence>
<feature type="domain" description="Proliferating cell nuclear antigen PCNA N-terminal" evidence="3">
    <location>
        <begin position="5"/>
        <end position="127"/>
    </location>
</feature>
<evidence type="ECO:0008006" key="6">
    <source>
        <dbReference type="Google" id="ProtNLM"/>
    </source>
</evidence>
<evidence type="ECO:0000256" key="2">
    <source>
        <dbReference type="ARBA" id="ARBA00023125"/>
    </source>
</evidence>
<dbReference type="GO" id="GO:0019985">
    <property type="term" value="P:translesion synthesis"/>
    <property type="evidence" value="ECO:0007669"/>
    <property type="project" value="TreeGrafter"/>
</dbReference>
<evidence type="ECO:0000259" key="3">
    <source>
        <dbReference type="Pfam" id="PF00705"/>
    </source>
</evidence>
<dbReference type="GO" id="GO:0006275">
    <property type="term" value="P:regulation of DNA replication"/>
    <property type="evidence" value="ECO:0007669"/>
    <property type="project" value="InterPro"/>
</dbReference>
<evidence type="ECO:0000259" key="4">
    <source>
        <dbReference type="Pfam" id="PF02747"/>
    </source>
</evidence>
<dbReference type="CDD" id="cd00577">
    <property type="entry name" value="PCNA"/>
    <property type="match status" value="1"/>
</dbReference>
<comment type="similarity">
    <text evidence="1">Belongs to the PCNA family.</text>
</comment>
<dbReference type="PANTHER" id="PTHR11352:SF0">
    <property type="entry name" value="PROLIFERATING CELL NUCLEAR ANTIGEN"/>
    <property type="match status" value="1"/>
</dbReference>
<accession>A0A381U3D5</accession>
<dbReference type="HAMAP" id="MF_00317">
    <property type="entry name" value="DNApol_clamp_arch"/>
    <property type="match status" value="1"/>
</dbReference>
<dbReference type="PRINTS" id="PR00339">
    <property type="entry name" value="PCNACYCLIN"/>
</dbReference>
<dbReference type="GO" id="GO:0006298">
    <property type="term" value="P:mismatch repair"/>
    <property type="evidence" value="ECO:0007669"/>
    <property type="project" value="TreeGrafter"/>
</dbReference>
<organism evidence="5">
    <name type="scientific">marine metagenome</name>
    <dbReference type="NCBI Taxonomy" id="408172"/>
    <lineage>
        <taxon>unclassified sequences</taxon>
        <taxon>metagenomes</taxon>
        <taxon>ecological metagenomes</taxon>
    </lineage>
</organism>
<sequence>MSKILDVKTVQSSAFRILIEALKEILTDANMEFDETGMKIMKMDSTHTVLVHLRLQSDDFEFYYCKQPIVLGVNMINLFKLIRTIGNDDTLNLYVDSGNQGVLGIKIENGEKNSVTNYKLNLMEIDEENIVVPPTTFDSVITLPSVDFQKIVKDMNNLSSEIEIKSYGNKLMFSCVGDFATQETIIGETMDGISFTKANPEEIVQGVFSTKHLISFCKCTNLCNSIEMYLKNDYPLIIRYTCASLGSIKLCLAPKYEESG</sequence>
<dbReference type="GO" id="GO:0006272">
    <property type="term" value="P:leading strand elongation"/>
    <property type="evidence" value="ECO:0007669"/>
    <property type="project" value="TreeGrafter"/>
</dbReference>
<dbReference type="GO" id="GO:0030337">
    <property type="term" value="F:DNA polymerase processivity factor activity"/>
    <property type="evidence" value="ECO:0007669"/>
    <property type="project" value="InterPro"/>
</dbReference>
<feature type="domain" description="Proliferating cell nuclear antigen PCNA C-terminal" evidence="4">
    <location>
        <begin position="132"/>
        <end position="255"/>
    </location>
</feature>
<dbReference type="InterPro" id="IPR046938">
    <property type="entry name" value="DNA_clamp_sf"/>
</dbReference>
<dbReference type="Gene3D" id="3.70.10.10">
    <property type="match status" value="1"/>
</dbReference>
<dbReference type="EMBL" id="UINC01005587">
    <property type="protein sequence ID" value="SVA22261.1"/>
    <property type="molecule type" value="Genomic_DNA"/>
</dbReference>
<dbReference type="InterPro" id="IPR022649">
    <property type="entry name" value="Pr_cel_nuc_antig_C"/>
</dbReference>
<dbReference type="Pfam" id="PF00705">
    <property type="entry name" value="PCNA_N"/>
    <property type="match status" value="1"/>
</dbReference>
<keyword evidence="2" id="KW-0238">DNA-binding</keyword>